<protein>
    <submittedName>
        <fullName evidence="2">Uncharacterized protein</fullName>
    </submittedName>
</protein>
<feature type="compositionally biased region" description="Low complexity" evidence="1">
    <location>
        <begin position="1"/>
        <end position="26"/>
    </location>
</feature>
<dbReference type="Proteomes" id="UP001515480">
    <property type="component" value="Unassembled WGS sequence"/>
</dbReference>
<evidence type="ECO:0000313" key="3">
    <source>
        <dbReference type="Proteomes" id="UP001515480"/>
    </source>
</evidence>
<keyword evidence="3" id="KW-1185">Reference proteome</keyword>
<feature type="region of interest" description="Disordered" evidence="1">
    <location>
        <begin position="1"/>
        <end position="29"/>
    </location>
</feature>
<feature type="compositionally biased region" description="Basic and acidic residues" evidence="1">
    <location>
        <begin position="130"/>
        <end position="141"/>
    </location>
</feature>
<sequence length="441" mass="46866">MPLRRPAGPARAGAEAARAAAQQPRASSPTASLQALAAVEVELPAHVATTSDFYSVAADALAAAVAGDDGSDGEKEFDLSQCYDAEGVPSAELVCDNCRGVGHPRRLCPSPRRFRTFDYAIGLLQAARDRANARARQDQRPRALGRRPPPRGQRPPFRARPRPAEQPRRFNAPNAARLAGSEPLEHDAGVASQDADSARGAFAPVDFQDEDYFEPLLAQEGGAPHSDAMGSLARSVPAQQRWSSNVLAGVAAGAGALLNAAHSLSVRGMVLVMGLSEELAYGGKLNFRVVDNNPRRRLRVASNQLLDITAVGELTFCGVIGFFVNGTERTPAEGTAVFHQVAVVRGLAPDIILLSVKSLKRHDNILVYFNSDNADAVEDCLKLPNGMYLPFVGSTHDIVVPAMGVSPTGGEATAHSLKTTPWDVALRLHASLCHCVTLPRC</sequence>
<proteinExistence type="predicted"/>
<feature type="region of interest" description="Disordered" evidence="1">
    <location>
        <begin position="130"/>
        <end position="170"/>
    </location>
</feature>
<evidence type="ECO:0000313" key="2">
    <source>
        <dbReference type="EMBL" id="KAL1525451.1"/>
    </source>
</evidence>
<name>A0AB34JXM4_PRYPA</name>
<reference evidence="2 3" key="1">
    <citation type="journal article" date="2024" name="Science">
        <title>Giant polyketide synthase enzymes in the biosynthesis of giant marine polyether toxins.</title>
        <authorList>
            <person name="Fallon T.R."/>
            <person name="Shende V.V."/>
            <person name="Wierzbicki I.H."/>
            <person name="Pendleton A.L."/>
            <person name="Watervoot N.F."/>
            <person name="Auber R.P."/>
            <person name="Gonzalez D.J."/>
            <person name="Wisecaver J.H."/>
            <person name="Moore B.S."/>
        </authorList>
    </citation>
    <scope>NUCLEOTIDE SEQUENCE [LARGE SCALE GENOMIC DNA]</scope>
    <source>
        <strain evidence="2 3">12B1</strain>
    </source>
</reference>
<dbReference type="AlphaFoldDB" id="A0AB34JXM4"/>
<accession>A0AB34JXM4</accession>
<gene>
    <name evidence="2" type="ORF">AB1Y20_020308</name>
</gene>
<dbReference type="EMBL" id="JBGBPQ010000004">
    <property type="protein sequence ID" value="KAL1525451.1"/>
    <property type="molecule type" value="Genomic_DNA"/>
</dbReference>
<organism evidence="2 3">
    <name type="scientific">Prymnesium parvum</name>
    <name type="common">Toxic golden alga</name>
    <dbReference type="NCBI Taxonomy" id="97485"/>
    <lineage>
        <taxon>Eukaryota</taxon>
        <taxon>Haptista</taxon>
        <taxon>Haptophyta</taxon>
        <taxon>Prymnesiophyceae</taxon>
        <taxon>Prymnesiales</taxon>
        <taxon>Prymnesiaceae</taxon>
        <taxon>Prymnesium</taxon>
    </lineage>
</organism>
<comment type="caution">
    <text evidence="2">The sequence shown here is derived from an EMBL/GenBank/DDBJ whole genome shotgun (WGS) entry which is preliminary data.</text>
</comment>
<evidence type="ECO:0000256" key="1">
    <source>
        <dbReference type="SAM" id="MobiDB-lite"/>
    </source>
</evidence>